<organism evidence="2 3">
    <name type="scientific">Rotaria socialis</name>
    <dbReference type="NCBI Taxonomy" id="392032"/>
    <lineage>
        <taxon>Eukaryota</taxon>
        <taxon>Metazoa</taxon>
        <taxon>Spiralia</taxon>
        <taxon>Gnathifera</taxon>
        <taxon>Rotifera</taxon>
        <taxon>Eurotatoria</taxon>
        <taxon>Bdelloidea</taxon>
        <taxon>Philodinida</taxon>
        <taxon>Philodinidae</taxon>
        <taxon>Rotaria</taxon>
    </lineage>
</organism>
<evidence type="ECO:0000256" key="1">
    <source>
        <dbReference type="SAM" id="MobiDB-lite"/>
    </source>
</evidence>
<proteinExistence type="predicted"/>
<dbReference type="AlphaFoldDB" id="A0A821S6B0"/>
<dbReference type="EMBL" id="CAJOBS010003364">
    <property type="protein sequence ID" value="CAF4854082.1"/>
    <property type="molecule type" value="Genomic_DNA"/>
</dbReference>
<feature type="compositionally biased region" description="Acidic residues" evidence="1">
    <location>
        <begin position="746"/>
        <end position="762"/>
    </location>
</feature>
<accession>A0A821S6B0</accession>
<evidence type="ECO:0000313" key="2">
    <source>
        <dbReference type="EMBL" id="CAF4854082.1"/>
    </source>
</evidence>
<reference evidence="2" key="1">
    <citation type="submission" date="2021-02" db="EMBL/GenBank/DDBJ databases">
        <authorList>
            <person name="Nowell W R."/>
        </authorList>
    </citation>
    <scope>NUCLEOTIDE SEQUENCE</scope>
</reference>
<feature type="compositionally biased region" description="Basic and acidic residues" evidence="1">
    <location>
        <begin position="763"/>
        <end position="773"/>
    </location>
</feature>
<evidence type="ECO:0000313" key="3">
    <source>
        <dbReference type="Proteomes" id="UP000663838"/>
    </source>
</evidence>
<dbReference type="Proteomes" id="UP000663838">
    <property type="component" value="Unassembled WGS sequence"/>
</dbReference>
<name>A0A821S6B0_9BILA</name>
<protein>
    <submittedName>
        <fullName evidence="2">Uncharacterized protein</fullName>
    </submittedName>
</protein>
<feature type="region of interest" description="Disordered" evidence="1">
    <location>
        <begin position="738"/>
        <end position="781"/>
    </location>
</feature>
<comment type="caution">
    <text evidence="2">The sequence shown here is derived from an EMBL/GenBank/DDBJ whole genome shotgun (WGS) entry which is preliminary data.</text>
</comment>
<gene>
    <name evidence="2" type="ORF">TOA249_LOCUS27132</name>
</gene>
<sequence length="860" mass="98469">MNFLLPASALSLKGDSFYHIVEEYCGKEVLELLRFQLIDSSMNLIEIDDVFSILQFESDRTLPLKEILGISVKNKQDNYSFFIMPGIRLKLEKFIQSLRSLIPSIDSSSSSTTNALTISSELVQQYPFLVDLVYSLESNLLTDFSLDFLSNMISNATRSKSSFRYKQSIKDFATSMFILGGRCVYEFVRLNIPGSIPSLTSLRLILTSSKCNFIEGEFQYDRLKDYVNWSHYKYVFCGEDSTSVVPKISYDTRSNYFVGFTLPLKNGFPFTRYFSTNSLGELETWYEQIDKSDLINVHVIQPTCHIGQVPPPPFLLAAYGTNSVYTGEDVLARWSRIFDSCMAQNIRVLGFSADCDPKQLKAMRESMGFFSRQPTDFEDHPNCFNISLLKKASWFFLKPMQLFVCFQDGIHLCTKLRNRLLSSTTVLLMGEQYASVNHLIELIDNLSKFTHGLTISDVCPKDKQNYSSCEKITSDATLVCLRKISNSQATQAYLKIIQFVRFAFVEKNTTIIDRLYYSWCAVFIVRLWSAWLESIDSADIDEKIFRLLPIDFSTPISKPQLFITVPCLFSLELNAHSLTYLAVLVAEQKISEDALNVSLFNSQMCESTFRAARSMSGPFSSVVNFSVNEFLQRVEKLALLQTIRWSSDCNMNNLVFPKHHKQSQNSMAAPSTSTTTITITEELLEKTVFNAYVQAKEILSGCEFSILDSSEELISFDEVNRIAYKKLTKSKCKISKKKTSASNKVEEEEEEIENEYDDDDKNEEQHQLDKRYSENNTTNEDEESMLIDELDFDVLPEVSSSTVNGMRIFDSIDNCQNESFFSVEVNGEKKYLHKRTANWYFSKTKPISSSDRLKRVQEKK</sequence>